<dbReference type="InterPro" id="IPR002172">
    <property type="entry name" value="LDrepeatLR_classA_rpt"/>
</dbReference>
<dbReference type="Pfam" id="PF00057">
    <property type="entry name" value="Ldl_recept_a"/>
    <property type="match status" value="1"/>
</dbReference>
<accession>A0ABD2N1H0</accession>
<keyword evidence="3" id="KW-0732">Signal</keyword>
<evidence type="ECO:0000256" key="3">
    <source>
        <dbReference type="SAM" id="SignalP"/>
    </source>
</evidence>
<dbReference type="Gene3D" id="4.10.400.10">
    <property type="entry name" value="Low-density Lipoprotein Receptor"/>
    <property type="match status" value="1"/>
</dbReference>
<evidence type="ECO:0000256" key="1">
    <source>
        <dbReference type="ARBA" id="ARBA00023157"/>
    </source>
</evidence>
<dbReference type="SUPFAM" id="SSF57424">
    <property type="entry name" value="LDL receptor-like module"/>
    <property type="match status" value="1"/>
</dbReference>
<reference evidence="4 5" key="1">
    <citation type="journal article" date="2021" name="BMC Biol.">
        <title>Horizontally acquired antibacterial genes associated with adaptive radiation of ladybird beetles.</title>
        <authorList>
            <person name="Li H.S."/>
            <person name="Tang X.F."/>
            <person name="Huang Y.H."/>
            <person name="Xu Z.Y."/>
            <person name="Chen M.L."/>
            <person name="Du X.Y."/>
            <person name="Qiu B.Y."/>
            <person name="Chen P.T."/>
            <person name="Zhang W."/>
            <person name="Slipinski A."/>
            <person name="Escalona H.E."/>
            <person name="Waterhouse R.M."/>
            <person name="Zwick A."/>
            <person name="Pang H."/>
        </authorList>
    </citation>
    <scope>NUCLEOTIDE SEQUENCE [LARGE SCALE GENOMIC DNA]</scope>
    <source>
        <strain evidence="4">SYSU2018</strain>
    </source>
</reference>
<dbReference type="PROSITE" id="PS50068">
    <property type="entry name" value="LDLRA_2"/>
    <property type="match status" value="1"/>
</dbReference>
<comment type="caution">
    <text evidence="4">The sequence shown here is derived from an EMBL/GenBank/DDBJ whole genome shotgun (WGS) entry which is preliminary data.</text>
</comment>
<dbReference type="CDD" id="cd00112">
    <property type="entry name" value="LDLa"/>
    <property type="match status" value="1"/>
</dbReference>
<dbReference type="SMART" id="SM00192">
    <property type="entry name" value="LDLa"/>
    <property type="match status" value="1"/>
</dbReference>
<feature type="disulfide bond" evidence="2">
    <location>
        <begin position="31"/>
        <end position="49"/>
    </location>
</feature>
<keyword evidence="5" id="KW-1185">Reference proteome</keyword>
<dbReference type="EMBL" id="JABFTP020000062">
    <property type="protein sequence ID" value="KAL3272499.1"/>
    <property type="molecule type" value="Genomic_DNA"/>
</dbReference>
<gene>
    <name evidence="4" type="ORF">HHI36_013976</name>
</gene>
<dbReference type="Proteomes" id="UP001516400">
    <property type="component" value="Unassembled WGS sequence"/>
</dbReference>
<protein>
    <submittedName>
        <fullName evidence="4">Uncharacterized protein</fullName>
    </submittedName>
</protein>
<dbReference type="InterPro" id="IPR023415">
    <property type="entry name" value="LDLR_class-A_CS"/>
</dbReference>
<sequence>MWSYLGITVLIFGYLHSANPGPACRISEFPCRNGRCISLNKYCDGIDDCEDISDEPKFCTGE</sequence>
<feature type="disulfide bond" evidence="2">
    <location>
        <begin position="24"/>
        <end position="36"/>
    </location>
</feature>
<dbReference type="InterPro" id="IPR036055">
    <property type="entry name" value="LDL_receptor-like_sf"/>
</dbReference>
<feature type="chain" id="PRO_5044795570" evidence="3">
    <location>
        <begin position="18"/>
        <end position="62"/>
    </location>
</feature>
<comment type="caution">
    <text evidence="2">Lacks conserved residue(s) required for the propagation of feature annotation.</text>
</comment>
<feature type="signal peptide" evidence="3">
    <location>
        <begin position="1"/>
        <end position="17"/>
    </location>
</feature>
<organism evidence="4 5">
    <name type="scientific">Cryptolaemus montrouzieri</name>
    <dbReference type="NCBI Taxonomy" id="559131"/>
    <lineage>
        <taxon>Eukaryota</taxon>
        <taxon>Metazoa</taxon>
        <taxon>Ecdysozoa</taxon>
        <taxon>Arthropoda</taxon>
        <taxon>Hexapoda</taxon>
        <taxon>Insecta</taxon>
        <taxon>Pterygota</taxon>
        <taxon>Neoptera</taxon>
        <taxon>Endopterygota</taxon>
        <taxon>Coleoptera</taxon>
        <taxon>Polyphaga</taxon>
        <taxon>Cucujiformia</taxon>
        <taxon>Coccinelloidea</taxon>
        <taxon>Coccinellidae</taxon>
        <taxon>Scymninae</taxon>
        <taxon>Scymnini</taxon>
        <taxon>Cryptolaemus</taxon>
    </lineage>
</organism>
<evidence type="ECO:0000313" key="4">
    <source>
        <dbReference type="EMBL" id="KAL3272499.1"/>
    </source>
</evidence>
<proteinExistence type="predicted"/>
<keyword evidence="1 2" id="KW-1015">Disulfide bond</keyword>
<evidence type="ECO:0000256" key="2">
    <source>
        <dbReference type="PROSITE-ProRule" id="PRU00124"/>
    </source>
</evidence>
<dbReference type="PROSITE" id="PS01209">
    <property type="entry name" value="LDLRA_1"/>
    <property type="match status" value="1"/>
</dbReference>
<feature type="non-terminal residue" evidence="4">
    <location>
        <position position="1"/>
    </location>
</feature>
<name>A0ABD2N1H0_9CUCU</name>
<evidence type="ECO:0000313" key="5">
    <source>
        <dbReference type="Proteomes" id="UP001516400"/>
    </source>
</evidence>
<dbReference type="AlphaFoldDB" id="A0ABD2N1H0"/>